<evidence type="ECO:0000313" key="3">
    <source>
        <dbReference type="Proteomes" id="UP000675431"/>
    </source>
</evidence>
<dbReference type="Proteomes" id="UP000675431">
    <property type="component" value="Unassembled WGS sequence"/>
</dbReference>
<dbReference type="GO" id="GO:0046464">
    <property type="term" value="P:acylglycerol catabolic process"/>
    <property type="evidence" value="ECO:0007669"/>
    <property type="project" value="TreeGrafter"/>
</dbReference>
<keyword evidence="3" id="KW-1185">Reference proteome</keyword>
<dbReference type="PRINTS" id="PR00111">
    <property type="entry name" value="ABHYDROLASE"/>
</dbReference>
<evidence type="ECO:0000313" key="2">
    <source>
        <dbReference type="EMBL" id="MBR7552606.1"/>
    </source>
</evidence>
<dbReference type="RefSeq" id="WP_212367090.1">
    <property type="nucleotide sequence ID" value="NZ_JAGSIE010000003.1"/>
</dbReference>
<dbReference type="InterPro" id="IPR000073">
    <property type="entry name" value="AB_hydrolase_1"/>
</dbReference>
<dbReference type="GO" id="GO:0016020">
    <property type="term" value="C:membrane"/>
    <property type="evidence" value="ECO:0007669"/>
    <property type="project" value="TreeGrafter"/>
</dbReference>
<sequence length="297" mass="33675">MMTTLQSVEIPNGEQIAYRERKGNGKTILLIHGNMVSSKHWDVLFEALDEDYHLIAPDLQGFGESSYNKPIREINDFAKTIEQFVDQLELTPYAMIGWSMGGTVAMQYCANRPQACEKLILLASGSTRGYPFYATNPDGTPNVEQRLKTYEEIKNDPAKTKTMEQAQRNQDKETMKLVWDTAIYTQKQPDPAKYDEYLADIFTQRNIAECYHALNTFNISPVHNGLVEGTNEVEKIDVPVLVLQGNLDYVVLPQMAEEIMEDLTGDVTYQELTGCGHSPMIDDLETLVKTVEDYLQK</sequence>
<dbReference type="AlphaFoldDB" id="A0A941CT18"/>
<dbReference type="GO" id="GO:0047372">
    <property type="term" value="F:monoacylglycerol lipase activity"/>
    <property type="evidence" value="ECO:0007669"/>
    <property type="project" value="TreeGrafter"/>
</dbReference>
<dbReference type="InterPro" id="IPR000639">
    <property type="entry name" value="Epox_hydrolase-like"/>
</dbReference>
<dbReference type="InterPro" id="IPR050266">
    <property type="entry name" value="AB_hydrolase_sf"/>
</dbReference>
<dbReference type="PANTHER" id="PTHR43798">
    <property type="entry name" value="MONOACYLGLYCEROL LIPASE"/>
    <property type="match status" value="1"/>
</dbReference>
<evidence type="ECO:0000259" key="1">
    <source>
        <dbReference type="Pfam" id="PF00561"/>
    </source>
</evidence>
<protein>
    <submittedName>
        <fullName evidence="2">Alpha/beta hydrolase</fullName>
    </submittedName>
</protein>
<proteinExistence type="predicted"/>
<dbReference type="SUPFAM" id="SSF53474">
    <property type="entry name" value="alpha/beta-Hydrolases"/>
    <property type="match status" value="1"/>
</dbReference>
<dbReference type="PANTHER" id="PTHR43798:SF33">
    <property type="entry name" value="HYDROLASE, PUTATIVE (AFU_ORTHOLOGUE AFUA_2G14860)-RELATED"/>
    <property type="match status" value="1"/>
</dbReference>
<dbReference type="EMBL" id="JAGSIE010000003">
    <property type="protein sequence ID" value="MBR7552606.1"/>
    <property type="molecule type" value="Genomic_DNA"/>
</dbReference>
<name>A0A941CT18_9BACI</name>
<dbReference type="Gene3D" id="3.40.50.1820">
    <property type="entry name" value="alpha/beta hydrolase"/>
    <property type="match status" value="1"/>
</dbReference>
<feature type="domain" description="AB hydrolase-1" evidence="1">
    <location>
        <begin position="27"/>
        <end position="283"/>
    </location>
</feature>
<organism evidence="2 3">
    <name type="scientific">Allobacillus saliphilus</name>
    <dbReference type="NCBI Taxonomy" id="2912308"/>
    <lineage>
        <taxon>Bacteria</taxon>
        <taxon>Bacillati</taxon>
        <taxon>Bacillota</taxon>
        <taxon>Bacilli</taxon>
        <taxon>Bacillales</taxon>
        <taxon>Bacillaceae</taxon>
        <taxon>Allobacillus</taxon>
    </lineage>
</organism>
<dbReference type="InterPro" id="IPR029058">
    <property type="entry name" value="AB_hydrolase_fold"/>
</dbReference>
<comment type="caution">
    <text evidence="2">The sequence shown here is derived from an EMBL/GenBank/DDBJ whole genome shotgun (WGS) entry which is preliminary data.</text>
</comment>
<dbReference type="Pfam" id="PF00561">
    <property type="entry name" value="Abhydrolase_1"/>
    <property type="match status" value="1"/>
</dbReference>
<gene>
    <name evidence="2" type="ORF">KC820_00425</name>
</gene>
<keyword evidence="2" id="KW-0378">Hydrolase</keyword>
<accession>A0A941CT18</accession>
<reference evidence="2 3" key="1">
    <citation type="submission" date="2021-04" db="EMBL/GenBank/DDBJ databases">
        <title>Allobacillus sp. nov. SKP8-2 isolated from shrimp paste.</title>
        <authorList>
            <person name="Tanasupawat S."/>
            <person name="Yiamsombat S."/>
            <person name="Kanchanasin P."/>
            <person name="Kuncharoen N."/>
        </authorList>
    </citation>
    <scope>NUCLEOTIDE SEQUENCE [LARGE SCALE GENOMIC DNA]</scope>
    <source>
        <strain evidence="2 3">SKP8-2</strain>
    </source>
</reference>
<dbReference type="PRINTS" id="PR00412">
    <property type="entry name" value="EPOXHYDRLASE"/>
</dbReference>